<feature type="compositionally biased region" description="Acidic residues" evidence="3">
    <location>
        <begin position="192"/>
        <end position="225"/>
    </location>
</feature>
<feature type="compositionally biased region" description="Polar residues" evidence="3">
    <location>
        <begin position="53"/>
        <end position="63"/>
    </location>
</feature>
<feature type="compositionally biased region" description="Basic and acidic residues" evidence="3">
    <location>
        <begin position="174"/>
        <end position="188"/>
    </location>
</feature>
<dbReference type="InterPro" id="IPR050540">
    <property type="entry name" value="F-actin_Monoox_Mical"/>
</dbReference>
<evidence type="ECO:0000259" key="4">
    <source>
        <dbReference type="PROSITE" id="PS51848"/>
    </source>
</evidence>
<evidence type="ECO:0000256" key="1">
    <source>
        <dbReference type="ARBA" id="ARBA00004123"/>
    </source>
</evidence>
<reference evidence="5" key="3">
    <citation type="submission" date="2025-09" db="UniProtKB">
        <authorList>
            <consortium name="Ensembl"/>
        </authorList>
    </citation>
    <scope>IDENTIFICATION</scope>
</reference>
<dbReference type="Proteomes" id="UP000265140">
    <property type="component" value="Chromosome 23"/>
</dbReference>
<feature type="compositionally biased region" description="Polar residues" evidence="3">
    <location>
        <begin position="242"/>
        <end position="267"/>
    </location>
</feature>
<feature type="compositionally biased region" description="Basic and acidic residues" evidence="3">
    <location>
        <begin position="355"/>
        <end position="375"/>
    </location>
</feature>
<reference evidence="5 6" key="1">
    <citation type="submission" date="2020-02" db="EMBL/GenBank/DDBJ databases">
        <title>Esox lucius (northern pike) genome, fEsoLuc1, primary haplotype.</title>
        <authorList>
            <person name="Myers G."/>
            <person name="Karagic N."/>
            <person name="Meyer A."/>
            <person name="Pippel M."/>
            <person name="Reichard M."/>
            <person name="Winkler S."/>
            <person name="Tracey A."/>
            <person name="Sims Y."/>
            <person name="Howe K."/>
            <person name="Rhie A."/>
            <person name="Formenti G."/>
            <person name="Durbin R."/>
            <person name="Fedrigo O."/>
            <person name="Jarvis E.D."/>
        </authorList>
    </citation>
    <scope>NUCLEOTIDE SEQUENCE [LARGE SCALE GENOMIC DNA]</scope>
</reference>
<evidence type="ECO:0000256" key="2">
    <source>
        <dbReference type="ARBA" id="ARBA00023242"/>
    </source>
</evidence>
<organism evidence="5 6">
    <name type="scientific">Esox lucius</name>
    <name type="common">Northern pike</name>
    <dbReference type="NCBI Taxonomy" id="8010"/>
    <lineage>
        <taxon>Eukaryota</taxon>
        <taxon>Metazoa</taxon>
        <taxon>Chordata</taxon>
        <taxon>Craniata</taxon>
        <taxon>Vertebrata</taxon>
        <taxon>Euteleostomi</taxon>
        <taxon>Actinopterygii</taxon>
        <taxon>Neopterygii</taxon>
        <taxon>Teleostei</taxon>
        <taxon>Protacanthopterygii</taxon>
        <taxon>Esociformes</taxon>
        <taxon>Esocidae</taxon>
        <taxon>Esox</taxon>
    </lineage>
</organism>
<feature type="domain" description="BMERB" evidence="4">
    <location>
        <begin position="755"/>
        <end position="921"/>
    </location>
</feature>
<feature type="compositionally biased region" description="Low complexity" evidence="3">
    <location>
        <begin position="286"/>
        <end position="301"/>
    </location>
</feature>
<name>A0AAY5JWI7_ESOLU</name>
<feature type="compositionally biased region" description="Low complexity" evidence="3">
    <location>
        <begin position="312"/>
        <end position="342"/>
    </location>
</feature>
<feature type="compositionally biased region" description="Low complexity" evidence="3">
    <location>
        <begin position="138"/>
        <end position="153"/>
    </location>
</feature>
<dbReference type="PANTHER" id="PTHR23167">
    <property type="entry name" value="CALPONIN HOMOLOGY DOMAIN-CONTAINING PROTEIN DDB_G0272472-RELATED"/>
    <property type="match status" value="1"/>
</dbReference>
<feature type="compositionally biased region" description="Basic and acidic residues" evidence="3">
    <location>
        <begin position="546"/>
        <end position="561"/>
    </location>
</feature>
<dbReference type="Ensembl" id="ENSELUT00000102754.1">
    <property type="protein sequence ID" value="ENSELUP00000080698.1"/>
    <property type="gene ID" value="ENSELUG00000012589.3"/>
</dbReference>
<evidence type="ECO:0000313" key="5">
    <source>
        <dbReference type="Ensembl" id="ENSELUP00000080698.1"/>
    </source>
</evidence>
<feature type="region of interest" description="Disordered" evidence="3">
    <location>
        <begin position="539"/>
        <end position="601"/>
    </location>
</feature>
<dbReference type="Pfam" id="PF12130">
    <property type="entry name" value="bMERB_dom"/>
    <property type="match status" value="1"/>
</dbReference>
<accession>A0AAY5JWI7</accession>
<feature type="compositionally biased region" description="Basic and acidic residues" evidence="3">
    <location>
        <begin position="684"/>
        <end position="693"/>
    </location>
</feature>
<dbReference type="GeneTree" id="ENSGT00940000155580"/>
<dbReference type="PROSITE" id="PS51848">
    <property type="entry name" value="BMERB"/>
    <property type="match status" value="1"/>
</dbReference>
<sequence>MESHWKFYCKPHYDLRQVGPVQRKRPAPPNSDQFPAPYEQNPSKKNIPDSPMVGSNTPRTSVSTVMTDRRTSVASLIESECGLAKRVRGTPERIELENYCGSLESDQQTKEPEEVPEETLANYNLRPLVTAEKKASHSRSPLRGGSSDGSSSESEMEEEEGERLRAQASGLARDSWRKAMELHTRLRGEGGAAEDESEEGEEEGEVDEDDDDDDEEEEISSDEEGSSPLTAEEVASLDEWQGTHSSLMNTPGPLTSDLQVPDSTTPDPATFENPGPRSPADIPNITFSTPTTASTPVTSFALSQAPAPLQPHIPRSTSSISIPDSSVFAYSSLNSSTTSGCSPGPDEGEEGEEGEEKKQGKEDKAREERGKERDQSSSSGIGVGGSSSTSTSDPLTPPSTPPTGQLRACWVTVPQPVVEVESLQSSGPRLAHRFAPAPVMATAVVRGAGGKKPKPWDLGGGGGSVAGGSVGGASVGAGSLGEQLCKGEVIDPLEDISPPLSPLKPLKVVPRDEREIGRKREMERRREIERAALGWDDTTIPLGREPLPEKNKKTMDPRRFTENLPPLLTQLQGGSFFPARKEPRDPEPPSHSVSDESTGEGGPLALFRAVVFGYKRDRKKKGGTSLSNATACPAAKVHGRRISSTEKRGVKFGGHHSWAESEVSDISSAVMERCSMNPKANRRVGREMERDHSPSVNSPSSCPTEVIGVLVYHTKDPSSLDVSESMFHRDRDPEEEQLDARLTRRVQRAARKQAKQEQLKRLHRAQMIQRQLEQVEVKQRQLEERGVAVEKALRGEADYWGESNDSEELDLHLGVMGRQDDPALMQQWFKLVQQKNCLMRYESELMIFARELELEDRQSRLQQELRERMAVDDHLKGEAELAEEKLILGEMLEVVEQRNALVSLLEEQRLQESQEDRDLEAIMLSRGLHYWA</sequence>
<feature type="compositionally biased region" description="Low complexity" evidence="3">
    <location>
        <begin position="376"/>
        <end position="394"/>
    </location>
</feature>
<dbReference type="GO" id="GO:0005634">
    <property type="term" value="C:nucleus"/>
    <property type="evidence" value="ECO:0007669"/>
    <property type="project" value="UniProtKB-SubCell"/>
</dbReference>
<dbReference type="PANTHER" id="PTHR23167:SF51">
    <property type="entry name" value="[F-ACTIN]-MONOOXYGENASE MICAL3"/>
    <property type="match status" value="1"/>
</dbReference>
<comment type="subcellular location">
    <subcellularLocation>
        <location evidence="1">Nucleus</location>
    </subcellularLocation>
</comment>
<feature type="region of interest" description="Disordered" evidence="3">
    <location>
        <begin position="680"/>
        <end position="702"/>
    </location>
</feature>
<evidence type="ECO:0000313" key="6">
    <source>
        <dbReference type="Proteomes" id="UP000265140"/>
    </source>
</evidence>
<keyword evidence="2" id="KW-0539">Nucleus</keyword>
<protein>
    <recommendedName>
        <fullName evidence="4">BMERB domain-containing protein</fullName>
    </recommendedName>
</protein>
<keyword evidence="6" id="KW-1185">Reference proteome</keyword>
<feature type="compositionally biased region" description="Basic and acidic residues" evidence="3">
    <location>
        <begin position="579"/>
        <end position="588"/>
    </location>
</feature>
<proteinExistence type="predicted"/>
<reference evidence="5" key="2">
    <citation type="submission" date="2025-08" db="UniProtKB">
        <authorList>
            <consortium name="Ensembl"/>
        </authorList>
    </citation>
    <scope>IDENTIFICATION</scope>
</reference>
<evidence type="ECO:0000256" key="3">
    <source>
        <dbReference type="SAM" id="MobiDB-lite"/>
    </source>
</evidence>
<dbReference type="SMART" id="SM01203">
    <property type="entry name" value="DUF3585"/>
    <property type="match status" value="1"/>
</dbReference>
<feature type="region of interest" description="Disordered" evidence="3">
    <location>
        <begin position="98"/>
        <end position="407"/>
    </location>
</feature>
<dbReference type="InterPro" id="IPR022735">
    <property type="entry name" value="bMERB_dom"/>
</dbReference>
<dbReference type="AlphaFoldDB" id="A0AAY5JWI7"/>
<feature type="region of interest" description="Disordered" evidence="3">
    <location>
        <begin position="17"/>
        <end position="63"/>
    </location>
</feature>